<dbReference type="Proteomes" id="UP000076858">
    <property type="component" value="Unassembled WGS sequence"/>
</dbReference>
<name>A0A0P5ZHU6_9CRUS</name>
<evidence type="ECO:0000313" key="3">
    <source>
        <dbReference type="Proteomes" id="UP000076858"/>
    </source>
</evidence>
<sequence>MVGLPHKQRRATKTCTLSMSHQGPEQQSIVACVLERDGGSAGHRDGHVRERTFFFSSFFVDGEFRQGLYTVDSEIRFYSYNNNRSS</sequence>
<organism evidence="2 3">
    <name type="scientific">Daphnia magna</name>
    <dbReference type="NCBI Taxonomy" id="35525"/>
    <lineage>
        <taxon>Eukaryota</taxon>
        <taxon>Metazoa</taxon>
        <taxon>Ecdysozoa</taxon>
        <taxon>Arthropoda</taxon>
        <taxon>Crustacea</taxon>
        <taxon>Branchiopoda</taxon>
        <taxon>Diplostraca</taxon>
        <taxon>Cladocera</taxon>
        <taxon>Anomopoda</taxon>
        <taxon>Daphniidae</taxon>
        <taxon>Daphnia</taxon>
    </lineage>
</organism>
<feature type="compositionally biased region" description="Polar residues" evidence="1">
    <location>
        <begin position="13"/>
        <end position="22"/>
    </location>
</feature>
<accession>A0A0P5ZHU6</accession>
<reference evidence="2 3" key="1">
    <citation type="submission" date="2016-03" db="EMBL/GenBank/DDBJ databases">
        <title>EvidentialGene: Evidence-directed Construction of Genes on Genomes.</title>
        <authorList>
            <person name="Gilbert D.G."/>
            <person name="Choi J.-H."/>
            <person name="Mockaitis K."/>
            <person name="Colbourne J."/>
            <person name="Pfrender M."/>
        </authorList>
    </citation>
    <scope>NUCLEOTIDE SEQUENCE [LARGE SCALE GENOMIC DNA]</scope>
    <source>
        <strain evidence="2 3">Xinb3</strain>
        <tissue evidence="2">Complete organism</tissue>
    </source>
</reference>
<dbReference type="EMBL" id="LRGB01008680">
    <property type="protein sequence ID" value="KZS00749.1"/>
    <property type="molecule type" value="Genomic_DNA"/>
</dbReference>
<evidence type="ECO:0000313" key="2">
    <source>
        <dbReference type="EMBL" id="KZS00749.1"/>
    </source>
</evidence>
<protein>
    <submittedName>
        <fullName evidence="2">Uncharacterized protein</fullName>
    </submittedName>
</protein>
<dbReference type="AlphaFoldDB" id="A0A0P5ZHU6"/>
<comment type="caution">
    <text evidence="2">The sequence shown here is derived from an EMBL/GenBank/DDBJ whole genome shotgun (WGS) entry which is preliminary data.</text>
</comment>
<evidence type="ECO:0000256" key="1">
    <source>
        <dbReference type="SAM" id="MobiDB-lite"/>
    </source>
</evidence>
<feature type="compositionally biased region" description="Basic residues" evidence="1">
    <location>
        <begin position="1"/>
        <end position="12"/>
    </location>
</feature>
<gene>
    <name evidence="2" type="ORF">APZ42_002832</name>
</gene>
<keyword evidence="3" id="KW-1185">Reference proteome</keyword>
<proteinExistence type="predicted"/>
<feature type="region of interest" description="Disordered" evidence="1">
    <location>
        <begin position="1"/>
        <end position="22"/>
    </location>
</feature>